<dbReference type="OrthoDB" id="7063690at2"/>
<name>A0A318E4V9_9GAMM</name>
<protein>
    <submittedName>
        <fullName evidence="1">Uncharacterized protein</fullName>
    </submittedName>
</protein>
<keyword evidence="2" id="KW-1185">Reference proteome</keyword>
<accession>A0A318E4V9</accession>
<organism evidence="1 2">
    <name type="scientific">Sinimarinibacterium flocculans</name>
    <dbReference type="NCBI Taxonomy" id="985250"/>
    <lineage>
        <taxon>Bacteria</taxon>
        <taxon>Pseudomonadati</taxon>
        <taxon>Pseudomonadota</taxon>
        <taxon>Gammaproteobacteria</taxon>
        <taxon>Nevskiales</taxon>
        <taxon>Nevskiaceae</taxon>
        <taxon>Sinimarinibacterium</taxon>
    </lineage>
</organism>
<proteinExistence type="predicted"/>
<reference evidence="1 2" key="1">
    <citation type="submission" date="2018-04" db="EMBL/GenBank/DDBJ databases">
        <title>Genomic Encyclopedia of Type Strains, Phase IV (KMG-IV): sequencing the most valuable type-strain genomes for metagenomic binning, comparative biology and taxonomic classification.</title>
        <authorList>
            <person name="Goeker M."/>
        </authorList>
    </citation>
    <scope>NUCLEOTIDE SEQUENCE [LARGE SCALE GENOMIC DNA]</scope>
    <source>
        <strain evidence="1 2">DSM 104150</strain>
    </source>
</reference>
<dbReference type="RefSeq" id="WP_110265955.1">
    <property type="nucleotide sequence ID" value="NZ_CAKZQT010000032.1"/>
</dbReference>
<sequence>MSTQTRHFVLTPEGTIREFSAEQAASIAAGADRIPEFAGHDLRYLQLTLEDAPDTSELRVQTAGARIHFDDDGRLTQAGPPAESEPITRFEHDAVVQWALRDVASVAPTFH</sequence>
<evidence type="ECO:0000313" key="1">
    <source>
        <dbReference type="EMBL" id="PXV66197.1"/>
    </source>
</evidence>
<dbReference type="Proteomes" id="UP000248330">
    <property type="component" value="Unassembled WGS sequence"/>
</dbReference>
<dbReference type="EMBL" id="QICN01000008">
    <property type="protein sequence ID" value="PXV66197.1"/>
    <property type="molecule type" value="Genomic_DNA"/>
</dbReference>
<comment type="caution">
    <text evidence="1">The sequence shown here is derived from an EMBL/GenBank/DDBJ whole genome shotgun (WGS) entry which is preliminary data.</text>
</comment>
<evidence type="ECO:0000313" key="2">
    <source>
        <dbReference type="Proteomes" id="UP000248330"/>
    </source>
</evidence>
<dbReference type="AlphaFoldDB" id="A0A318E4V9"/>
<gene>
    <name evidence="1" type="ORF">C8D93_108172</name>
</gene>